<sequence>MFKRVIIYIFVCISLVGCSAQNKNSLSASDNISNNSNETSNYTSNTDDVPINIEEVESKVLDVYNKYINKENVNSNKASFICESIRIINGKVYYLVRGFNDTKTNRVTCGWYFVDIYSGDVFDAGPAISDLIPINKK</sequence>
<dbReference type="EMBL" id="VSSQ01118235">
    <property type="protein sequence ID" value="MPN52279.1"/>
    <property type="molecule type" value="Genomic_DNA"/>
</dbReference>
<accession>A0A645IPF2</accession>
<evidence type="ECO:0008006" key="2">
    <source>
        <dbReference type="Google" id="ProtNLM"/>
    </source>
</evidence>
<reference evidence="1" key="1">
    <citation type="submission" date="2019-08" db="EMBL/GenBank/DDBJ databases">
        <authorList>
            <person name="Kucharzyk K."/>
            <person name="Murdoch R.W."/>
            <person name="Higgins S."/>
            <person name="Loffler F."/>
        </authorList>
    </citation>
    <scope>NUCLEOTIDE SEQUENCE</scope>
</reference>
<organism evidence="1">
    <name type="scientific">bioreactor metagenome</name>
    <dbReference type="NCBI Taxonomy" id="1076179"/>
    <lineage>
        <taxon>unclassified sequences</taxon>
        <taxon>metagenomes</taxon>
        <taxon>ecological metagenomes</taxon>
    </lineage>
</organism>
<comment type="caution">
    <text evidence="1">The sequence shown here is derived from an EMBL/GenBank/DDBJ whole genome shotgun (WGS) entry which is preliminary data.</text>
</comment>
<dbReference type="AlphaFoldDB" id="A0A645IPF2"/>
<evidence type="ECO:0000313" key="1">
    <source>
        <dbReference type="EMBL" id="MPN52279.1"/>
    </source>
</evidence>
<gene>
    <name evidence="1" type="ORF">SDC9_199935</name>
</gene>
<proteinExistence type="predicted"/>
<protein>
    <recommendedName>
        <fullName evidence="2">Lipoprotein</fullName>
    </recommendedName>
</protein>
<name>A0A645IPF2_9ZZZZ</name>
<dbReference type="PROSITE" id="PS51257">
    <property type="entry name" value="PROKAR_LIPOPROTEIN"/>
    <property type="match status" value="1"/>
</dbReference>